<organism evidence="2 3">
    <name type="scientific">Beggiatoa leptomitoformis</name>
    <dbReference type="NCBI Taxonomy" id="288004"/>
    <lineage>
        <taxon>Bacteria</taxon>
        <taxon>Pseudomonadati</taxon>
        <taxon>Pseudomonadota</taxon>
        <taxon>Gammaproteobacteria</taxon>
        <taxon>Thiotrichales</taxon>
        <taxon>Thiotrichaceae</taxon>
        <taxon>Beggiatoa</taxon>
    </lineage>
</organism>
<dbReference type="STRING" id="288004.AL038_11010"/>
<feature type="transmembrane region" description="Helical" evidence="1">
    <location>
        <begin position="241"/>
        <end position="268"/>
    </location>
</feature>
<keyword evidence="3" id="KW-1185">Reference proteome</keyword>
<feature type="transmembrane region" description="Helical" evidence="1">
    <location>
        <begin position="97"/>
        <end position="119"/>
    </location>
</feature>
<dbReference type="EMBL" id="CP018889">
    <property type="protein sequence ID" value="AUI69561.1"/>
    <property type="molecule type" value="Genomic_DNA"/>
</dbReference>
<feature type="transmembrane region" description="Helical" evidence="1">
    <location>
        <begin position="407"/>
        <end position="440"/>
    </location>
</feature>
<proteinExistence type="predicted"/>
<dbReference type="Pfam" id="PF07556">
    <property type="entry name" value="DUF1538"/>
    <property type="match status" value="2"/>
</dbReference>
<feature type="transmembrane region" description="Helical" evidence="1">
    <location>
        <begin position="275"/>
        <end position="300"/>
    </location>
</feature>
<accession>A0A2N9YG59</accession>
<gene>
    <name evidence="2" type="ORF">BLE401_13250</name>
</gene>
<feature type="transmembrane region" description="Helical" evidence="1">
    <location>
        <begin position="364"/>
        <end position="387"/>
    </location>
</feature>
<reference evidence="3" key="1">
    <citation type="submission" date="2016-12" db="EMBL/GenBank/DDBJ databases">
        <title>Complete Genome Sequence of Beggiatoa leptomitiformis D-401.</title>
        <authorList>
            <person name="Fomenkov A."/>
            <person name="Vincze T."/>
            <person name="Grabovich M."/>
            <person name="Anton B.P."/>
            <person name="Dubinina G."/>
            <person name="Orlova M."/>
            <person name="Belousova E."/>
            <person name="Roberts R.J."/>
        </authorList>
    </citation>
    <scope>NUCLEOTIDE SEQUENCE [LARGE SCALE GENOMIC DNA]</scope>
    <source>
        <strain evidence="3">D-401</strain>
    </source>
</reference>
<feature type="transmembrane region" description="Helical" evidence="1">
    <location>
        <begin position="71"/>
        <end position="91"/>
    </location>
</feature>
<sequence length="598" mass="65235">MYKKFRYGDVVSAAATQQKLISYNRITHKPEQDTTGHHVHYTPPKIRLRWLDVYRLLQPYIQVRLFDQLKAILPIALYLYLFQEYILLANISELQTILLGLFAVVIGLMLFMEGLKYGLMPFGENIGDVLPRKLGLKSVLFIVFLLGIGVTLAEPAIGALKAAGSIVDPQKAPYLYFILNHRSNALVLVVGIGVGLAAIVATLRLIKLWSLKPLIYLTLAPTLLLSFYMQNDNDLKNIIGLAWDCGAVTTGPVTVPLVLSLGIGIAAATGRSDNALAGFGIVTLASIFPALGVLLLGVYIKATIPHETIIALTQQVLIVSNKPWYGITPFTEIIGGLQAIVPLVIFLFFVMVFILKEKIPKQKFVIYGIILATIGMIIFNLGLTHGLTKLGTQTGELVPSVFDRFSIYFMGVMVIFSFAWFLGFGATLAEPALHAVGLTVETLTQGAYKKNLLIYAVSFGVAFGIGGGVLMFIYKIPLAYLLIPGYIIAMILTIICKEEYVNIAWDSAGVTTGPVTVPLVLALGLGLGKTLNAVEGFGILALASIGPVLTVLITGIWIEWQVHASHKTKQYHLLLEETKKNKPTKPLTTQSLILATKN</sequence>
<feature type="transmembrane region" description="Helical" evidence="1">
    <location>
        <begin position="539"/>
        <end position="560"/>
    </location>
</feature>
<feature type="transmembrane region" description="Helical" evidence="1">
    <location>
        <begin position="452"/>
        <end position="473"/>
    </location>
</feature>
<feature type="transmembrane region" description="Helical" evidence="1">
    <location>
        <begin position="479"/>
        <end position="496"/>
    </location>
</feature>
<protein>
    <submittedName>
        <fullName evidence="2">DUF1538 domain-containing protein</fullName>
    </submittedName>
</protein>
<feature type="transmembrane region" description="Helical" evidence="1">
    <location>
        <begin position="139"/>
        <end position="163"/>
    </location>
</feature>
<feature type="transmembrane region" description="Helical" evidence="1">
    <location>
        <begin position="333"/>
        <end position="355"/>
    </location>
</feature>
<dbReference type="Proteomes" id="UP000234271">
    <property type="component" value="Chromosome"/>
</dbReference>
<keyword evidence="1" id="KW-1133">Transmembrane helix</keyword>
<dbReference type="RefSeq" id="WP_062152802.1">
    <property type="nucleotide sequence ID" value="NZ_CP012373.2"/>
</dbReference>
<feature type="transmembrane region" description="Helical" evidence="1">
    <location>
        <begin position="183"/>
        <end position="206"/>
    </location>
</feature>
<evidence type="ECO:0000256" key="1">
    <source>
        <dbReference type="SAM" id="Phobius"/>
    </source>
</evidence>
<name>A0A2N9YG59_9GAMM</name>
<dbReference type="AlphaFoldDB" id="A0A2N9YG59"/>
<dbReference type="OrthoDB" id="9781614at2"/>
<dbReference type="KEGG" id="blep:AL038_11010"/>
<dbReference type="InterPro" id="IPR011435">
    <property type="entry name" value="UmpAB"/>
</dbReference>
<feature type="transmembrane region" description="Helical" evidence="1">
    <location>
        <begin position="213"/>
        <end position="229"/>
    </location>
</feature>
<keyword evidence="1" id="KW-0472">Membrane</keyword>
<keyword evidence="1" id="KW-0812">Transmembrane</keyword>
<evidence type="ECO:0000313" key="2">
    <source>
        <dbReference type="EMBL" id="AUI69561.1"/>
    </source>
</evidence>
<evidence type="ECO:0000313" key="3">
    <source>
        <dbReference type="Proteomes" id="UP000234271"/>
    </source>
</evidence>
<feature type="transmembrane region" description="Helical" evidence="1">
    <location>
        <begin position="508"/>
        <end position="527"/>
    </location>
</feature>